<reference evidence="1 2" key="1">
    <citation type="journal article" date="2013" name="Genome Announc.">
        <title>Whole Genome Sequencing and Comparative Analysis of Bartonella bacilliformis Strain INS, the Causative Agent of Carrion's Disease.</title>
        <authorList>
            <person name="Tarazona D."/>
            <person name="Padilla C."/>
            <person name="Caceres O."/>
            <person name="Montenegro J.D."/>
            <person name="Bailon H."/>
            <person name="Ventura G."/>
            <person name="Mendoza G."/>
            <person name="Anaya E."/>
            <person name="Guio H."/>
        </authorList>
    </citation>
    <scope>NUCLEOTIDE SEQUENCE [LARGE SCALE GENOMIC DNA]</scope>
    <source>
        <strain evidence="1 2">INS</strain>
    </source>
</reference>
<evidence type="ECO:0000313" key="1">
    <source>
        <dbReference type="EMBL" id="EKS45858.1"/>
    </source>
</evidence>
<accession>A0ABP2STG3</accession>
<sequence>MEKALFFAVRTFDLIFRLLLWVSPFSDFLFLKEGGLIVTHEKFFPPWNKDDNSLRIPGRGQPKDACNQTTKLLKDAILIAAEQAGYHHGQEGLVSYLQYHALNNPVPFFSLLAKVLPLQITEEEESDVKTISRIEIVPVVSKKSAQDTKTFTEIS</sequence>
<protein>
    <submittedName>
        <fullName evidence="1">Uncharacterized protein</fullName>
    </submittedName>
</protein>
<name>A0ABP2STG3_BARBA</name>
<organism evidence="1 2">
    <name type="scientific">Bartonella bacilliformis INS</name>
    <dbReference type="NCBI Taxonomy" id="1206782"/>
    <lineage>
        <taxon>Bacteria</taxon>
        <taxon>Pseudomonadati</taxon>
        <taxon>Pseudomonadota</taxon>
        <taxon>Alphaproteobacteria</taxon>
        <taxon>Hyphomicrobiales</taxon>
        <taxon>Bartonellaceae</taxon>
        <taxon>Bartonella</taxon>
    </lineage>
</organism>
<keyword evidence="2" id="KW-1185">Reference proteome</keyword>
<gene>
    <name evidence="1" type="ORF">BbINS_01056</name>
</gene>
<comment type="caution">
    <text evidence="1">The sequence shown here is derived from an EMBL/GenBank/DDBJ whole genome shotgun (WGS) entry which is preliminary data.</text>
</comment>
<dbReference type="Proteomes" id="UP000009359">
    <property type="component" value="Unassembled WGS sequence"/>
</dbReference>
<proteinExistence type="predicted"/>
<evidence type="ECO:0000313" key="2">
    <source>
        <dbReference type="Proteomes" id="UP000009359"/>
    </source>
</evidence>
<dbReference type="EMBL" id="AMQK01000004">
    <property type="protein sequence ID" value="EKS45858.1"/>
    <property type="molecule type" value="Genomic_DNA"/>
</dbReference>